<comment type="caution">
    <text evidence="2">The sequence shown here is derived from an EMBL/GenBank/DDBJ whole genome shotgun (WGS) entry which is preliminary data.</text>
</comment>
<dbReference type="EMBL" id="JBHRTK010000004">
    <property type="protein sequence ID" value="MFC3205414.1"/>
    <property type="molecule type" value="Genomic_DNA"/>
</dbReference>
<sequence>MDLGLSGKVAIVGGASGGIGYAISERLAREGCKLVMWARRDPALSDSVARVREAGDVEIVPVLADVRKAEDHERVINTALERFGRVDVLVHNDGAPPLGPLMSFDDEAWNKAVNQMLMSIVRLSRLCVPSMRDNGEGRIISIAALAARAPLVNFGLSASTLAALIGYCKTLSRELAADRITVNTICPGRLDTDLTRRALKAQADMQKRPLEDIVAEAQNRIPLKRFGKPEEVAAMVAFLASHHAAFMTGTAIQIDGGTTEALF</sequence>
<proteinExistence type="inferred from homology"/>
<dbReference type="Proteomes" id="UP001595583">
    <property type="component" value="Unassembled WGS sequence"/>
</dbReference>
<dbReference type="InterPro" id="IPR002347">
    <property type="entry name" value="SDR_fam"/>
</dbReference>
<name>A0ABV7K4X5_9HYPH</name>
<dbReference type="Pfam" id="PF13561">
    <property type="entry name" value="adh_short_C2"/>
    <property type="match status" value="1"/>
</dbReference>
<comment type="similarity">
    <text evidence="1">Belongs to the short-chain dehydrogenases/reductases (SDR) family.</text>
</comment>
<evidence type="ECO:0000313" key="2">
    <source>
        <dbReference type="EMBL" id="MFC3205414.1"/>
    </source>
</evidence>
<accession>A0ABV7K4X5</accession>
<protein>
    <submittedName>
        <fullName evidence="2">SDR family oxidoreductase</fullName>
    </submittedName>
</protein>
<dbReference type="InterPro" id="IPR050259">
    <property type="entry name" value="SDR"/>
</dbReference>
<dbReference type="RefSeq" id="WP_378218860.1">
    <property type="nucleotide sequence ID" value="NZ_JBHRTK010000004.1"/>
</dbReference>
<organism evidence="2 3">
    <name type="scientific">Aquamicrobium soli</name>
    <dbReference type="NCBI Taxonomy" id="1811518"/>
    <lineage>
        <taxon>Bacteria</taxon>
        <taxon>Pseudomonadati</taxon>
        <taxon>Pseudomonadota</taxon>
        <taxon>Alphaproteobacteria</taxon>
        <taxon>Hyphomicrobiales</taxon>
        <taxon>Phyllobacteriaceae</taxon>
        <taxon>Aquamicrobium</taxon>
    </lineage>
</organism>
<dbReference type="InterPro" id="IPR036291">
    <property type="entry name" value="NAD(P)-bd_dom_sf"/>
</dbReference>
<dbReference type="SUPFAM" id="SSF51735">
    <property type="entry name" value="NAD(P)-binding Rossmann-fold domains"/>
    <property type="match status" value="1"/>
</dbReference>
<dbReference type="PANTHER" id="PTHR42879:SF6">
    <property type="entry name" value="NADPH-DEPENDENT REDUCTASE BACG"/>
    <property type="match status" value="1"/>
</dbReference>
<dbReference type="PANTHER" id="PTHR42879">
    <property type="entry name" value="3-OXOACYL-(ACYL-CARRIER-PROTEIN) REDUCTASE"/>
    <property type="match status" value="1"/>
</dbReference>
<evidence type="ECO:0000313" key="3">
    <source>
        <dbReference type="Proteomes" id="UP001595583"/>
    </source>
</evidence>
<evidence type="ECO:0000256" key="1">
    <source>
        <dbReference type="ARBA" id="ARBA00006484"/>
    </source>
</evidence>
<keyword evidence="3" id="KW-1185">Reference proteome</keyword>
<dbReference type="PRINTS" id="PR00081">
    <property type="entry name" value="GDHRDH"/>
</dbReference>
<dbReference type="Gene3D" id="3.40.50.720">
    <property type="entry name" value="NAD(P)-binding Rossmann-like Domain"/>
    <property type="match status" value="1"/>
</dbReference>
<reference evidence="3" key="1">
    <citation type="journal article" date="2019" name="Int. J. Syst. Evol. Microbiol.">
        <title>The Global Catalogue of Microorganisms (GCM) 10K type strain sequencing project: providing services to taxonomists for standard genome sequencing and annotation.</title>
        <authorList>
            <consortium name="The Broad Institute Genomics Platform"/>
            <consortium name="The Broad Institute Genome Sequencing Center for Infectious Disease"/>
            <person name="Wu L."/>
            <person name="Ma J."/>
        </authorList>
    </citation>
    <scope>NUCLEOTIDE SEQUENCE [LARGE SCALE GENOMIC DNA]</scope>
    <source>
        <strain evidence="3">KCTC 52165</strain>
    </source>
</reference>
<gene>
    <name evidence="2" type="ORF">ACFOHJ_04255</name>
</gene>